<keyword evidence="2" id="KW-1185">Reference proteome</keyword>
<gene>
    <name evidence="1" type="ORF">DHETER_LOCUS2311</name>
</gene>
<dbReference type="Proteomes" id="UP000789702">
    <property type="component" value="Unassembled WGS sequence"/>
</dbReference>
<protein>
    <submittedName>
        <fullName evidence="1">16440_t:CDS:1</fullName>
    </submittedName>
</protein>
<reference evidence="1" key="1">
    <citation type="submission" date="2021-06" db="EMBL/GenBank/DDBJ databases">
        <authorList>
            <person name="Kallberg Y."/>
            <person name="Tangrot J."/>
            <person name="Rosling A."/>
        </authorList>
    </citation>
    <scope>NUCLEOTIDE SEQUENCE</scope>
    <source>
        <strain evidence="1">IL203A</strain>
    </source>
</reference>
<proteinExistence type="predicted"/>
<evidence type="ECO:0000313" key="1">
    <source>
        <dbReference type="EMBL" id="CAG8485254.1"/>
    </source>
</evidence>
<comment type="caution">
    <text evidence="1">The sequence shown here is derived from an EMBL/GenBank/DDBJ whole genome shotgun (WGS) entry which is preliminary data.</text>
</comment>
<dbReference type="EMBL" id="CAJVPU010001638">
    <property type="protein sequence ID" value="CAG8485254.1"/>
    <property type="molecule type" value="Genomic_DNA"/>
</dbReference>
<sequence length="357" mass="40226">MKFDAPAYCSASPYITSQKTKSSTPQTTSNLTRCTLAPITSILTSITSSTANDITNNCNTMFSIVSCQSSASSVGKNKRGRKPLPTMPKEKRHLRNLVNQRAFRERKKNYVHDLETKASKFETLYNESQSEIKSLKERVALLEKLLASSNINDASDGRDNIYVVEDNSNENRLPQEIYKHKENVSYVMPTVSEQYTSYSSASGNCNLLSSFTQNATSTYMFNDVRQRQRNHQQIEENHNSFQDSLQSDSINNTNPVYEPRSPTHSSSSSIETVESGDSNSSTITLSGLSNPITTSSPFYSIFSEQKGYWIPNLSTASNDDESVWQKFQPDQQRWRLTAHNPLTTLPPLLQYDVSREN</sequence>
<accession>A0ACA9KPH2</accession>
<organism evidence="1 2">
    <name type="scientific">Dentiscutata heterogama</name>
    <dbReference type="NCBI Taxonomy" id="1316150"/>
    <lineage>
        <taxon>Eukaryota</taxon>
        <taxon>Fungi</taxon>
        <taxon>Fungi incertae sedis</taxon>
        <taxon>Mucoromycota</taxon>
        <taxon>Glomeromycotina</taxon>
        <taxon>Glomeromycetes</taxon>
        <taxon>Diversisporales</taxon>
        <taxon>Gigasporaceae</taxon>
        <taxon>Dentiscutata</taxon>
    </lineage>
</organism>
<evidence type="ECO:0000313" key="2">
    <source>
        <dbReference type="Proteomes" id="UP000789702"/>
    </source>
</evidence>
<name>A0ACA9KPH2_9GLOM</name>